<dbReference type="EMBL" id="LXQA010013153">
    <property type="protein sequence ID" value="MCH87920.1"/>
    <property type="molecule type" value="Genomic_DNA"/>
</dbReference>
<accession>A0A392MKA4</accession>
<dbReference type="AlphaFoldDB" id="A0A392MKA4"/>
<dbReference type="InterPro" id="IPR032675">
    <property type="entry name" value="LRR_dom_sf"/>
</dbReference>
<dbReference type="PANTHER" id="PTHR31900">
    <property type="entry name" value="F-BOX/RNI SUPERFAMILY PROTEIN-RELATED"/>
    <property type="match status" value="1"/>
</dbReference>
<reference evidence="3 4" key="1">
    <citation type="journal article" date="2018" name="Front. Plant Sci.">
        <title>Red Clover (Trifolium pratense) and Zigzag Clover (T. medium) - A Picture of Genomic Similarities and Differences.</title>
        <authorList>
            <person name="Dluhosova J."/>
            <person name="Istvanek J."/>
            <person name="Nedelnik J."/>
            <person name="Repkova J."/>
        </authorList>
    </citation>
    <scope>NUCLEOTIDE SEQUENCE [LARGE SCALE GENOMIC DNA]</scope>
    <source>
        <strain evidence="4">cv. 10/8</strain>
        <tissue evidence="3">Leaf</tissue>
    </source>
</reference>
<evidence type="ECO:0000259" key="1">
    <source>
        <dbReference type="Pfam" id="PF08387"/>
    </source>
</evidence>
<keyword evidence="4" id="KW-1185">Reference proteome</keyword>
<gene>
    <name evidence="3" type="ORF">A2U01_0008801</name>
</gene>
<dbReference type="InterPro" id="IPR050232">
    <property type="entry name" value="FBL13/AtMIF1-like"/>
</dbReference>
<dbReference type="SUPFAM" id="SSF52047">
    <property type="entry name" value="RNI-like"/>
    <property type="match status" value="2"/>
</dbReference>
<dbReference type="InterPro" id="IPR055411">
    <property type="entry name" value="LRR_FXL15/At3g58940/PEG3-like"/>
</dbReference>
<evidence type="ECO:0000313" key="3">
    <source>
        <dbReference type="EMBL" id="MCH87920.1"/>
    </source>
</evidence>
<feature type="domain" description="FBD" evidence="1">
    <location>
        <begin position="256"/>
        <end position="300"/>
    </location>
</feature>
<sequence>MLSSPAAQDQQPLKRFYLTCGEAKQWNRSLTNCFFKLDEWIEAALGRGVEVLDLRLYGLPVPCSIFSCKTLVVLKLWKILVRMNGCSVDLPLLKKLDLNDILFHDMEDIMELLSGCPKLEDLSTRFLFQDRYYPPLFSFQPNGVIGTQGVTPREYFRALTKLIKANFNLFEVPFRAVYNVRFLSVSEMGCSLPNEEINSYYQALPLFQNVIELRLSWCSTVLHYWIDVVKMLESCPKLQALYIDKWIVSPTTEDLPIHVPECVSSHLTTCTITNYEAAEADFRFAAYLLKNARHLQNMKIQLLGTLNMMQRAQCFEDLSSCPRISP</sequence>
<evidence type="ECO:0000313" key="4">
    <source>
        <dbReference type="Proteomes" id="UP000265520"/>
    </source>
</evidence>
<dbReference type="Proteomes" id="UP000265520">
    <property type="component" value="Unassembled WGS sequence"/>
</dbReference>
<feature type="non-terminal residue" evidence="3">
    <location>
        <position position="326"/>
    </location>
</feature>
<dbReference type="Pfam" id="PF24758">
    <property type="entry name" value="LRR_At5g56370"/>
    <property type="match status" value="1"/>
</dbReference>
<name>A0A392MKA4_9FABA</name>
<protein>
    <submittedName>
        <fullName evidence="3">F-box/FBD/LRR-repeat protein</fullName>
    </submittedName>
</protein>
<dbReference type="Pfam" id="PF08387">
    <property type="entry name" value="FBD"/>
    <property type="match status" value="1"/>
</dbReference>
<evidence type="ECO:0000259" key="2">
    <source>
        <dbReference type="Pfam" id="PF24758"/>
    </source>
</evidence>
<organism evidence="3 4">
    <name type="scientific">Trifolium medium</name>
    <dbReference type="NCBI Taxonomy" id="97028"/>
    <lineage>
        <taxon>Eukaryota</taxon>
        <taxon>Viridiplantae</taxon>
        <taxon>Streptophyta</taxon>
        <taxon>Embryophyta</taxon>
        <taxon>Tracheophyta</taxon>
        <taxon>Spermatophyta</taxon>
        <taxon>Magnoliopsida</taxon>
        <taxon>eudicotyledons</taxon>
        <taxon>Gunneridae</taxon>
        <taxon>Pentapetalae</taxon>
        <taxon>rosids</taxon>
        <taxon>fabids</taxon>
        <taxon>Fabales</taxon>
        <taxon>Fabaceae</taxon>
        <taxon>Papilionoideae</taxon>
        <taxon>50 kb inversion clade</taxon>
        <taxon>NPAAA clade</taxon>
        <taxon>Hologalegina</taxon>
        <taxon>IRL clade</taxon>
        <taxon>Trifolieae</taxon>
        <taxon>Trifolium</taxon>
    </lineage>
</organism>
<dbReference type="PANTHER" id="PTHR31900:SF34">
    <property type="entry name" value="EMB|CAB62440.1-RELATED"/>
    <property type="match status" value="1"/>
</dbReference>
<proteinExistence type="predicted"/>
<dbReference type="Gene3D" id="3.80.10.10">
    <property type="entry name" value="Ribonuclease Inhibitor"/>
    <property type="match status" value="1"/>
</dbReference>
<dbReference type="InterPro" id="IPR006566">
    <property type="entry name" value="FBD"/>
</dbReference>
<feature type="domain" description="F-box/LRR-repeat protein 15/At3g58940/PEG3-like LRR" evidence="2">
    <location>
        <begin position="37"/>
        <end position="123"/>
    </location>
</feature>
<comment type="caution">
    <text evidence="3">The sequence shown here is derived from an EMBL/GenBank/DDBJ whole genome shotgun (WGS) entry which is preliminary data.</text>
</comment>